<feature type="region of interest" description="Disordered" evidence="1">
    <location>
        <begin position="3105"/>
        <end position="3131"/>
    </location>
</feature>
<dbReference type="Pfam" id="PF13585">
    <property type="entry name" value="CHU_C"/>
    <property type="match status" value="1"/>
</dbReference>
<feature type="region of interest" description="Disordered" evidence="1">
    <location>
        <begin position="366"/>
        <end position="385"/>
    </location>
</feature>
<evidence type="ECO:0000313" key="3">
    <source>
        <dbReference type="Proteomes" id="UP000681610"/>
    </source>
</evidence>
<feature type="region of interest" description="Disordered" evidence="1">
    <location>
        <begin position="2976"/>
        <end position="3004"/>
    </location>
</feature>
<dbReference type="RefSeq" id="WP_208058035.1">
    <property type="nucleotide sequence ID" value="NZ_JAGDYP010000002.1"/>
</dbReference>
<comment type="caution">
    <text evidence="2">The sequence shown here is derived from an EMBL/GenBank/DDBJ whole genome shotgun (WGS) entry which is preliminary data.</text>
</comment>
<reference evidence="2 3" key="1">
    <citation type="submission" date="2021-03" db="EMBL/GenBank/DDBJ databases">
        <title>Isolation and description of Capnocytophaga bilenii sp. nov., a novel Capnocytophaga species, isolated from a gingivitis subject.</title>
        <authorList>
            <person name="Antezack A."/>
            <person name="Monnet-Corti V."/>
            <person name="La Scola B."/>
        </authorList>
    </citation>
    <scope>NUCLEOTIDE SEQUENCE [LARGE SCALE GENOMIC DNA]</scope>
    <source>
        <strain evidence="2 3">Marseille-Q4570</strain>
    </source>
</reference>
<organism evidence="2 3">
    <name type="scientific">Capnocytophaga bilenii</name>
    <dbReference type="NCBI Taxonomy" id="2819369"/>
    <lineage>
        <taxon>Bacteria</taxon>
        <taxon>Pseudomonadati</taxon>
        <taxon>Bacteroidota</taxon>
        <taxon>Flavobacteriia</taxon>
        <taxon>Flavobacteriales</taxon>
        <taxon>Flavobacteriaceae</taxon>
        <taxon>Capnocytophaga</taxon>
    </lineage>
</organism>
<sequence>MIFLLFSTILLGKNKKILIEAQDDTYTVTYSTENQLVGSVYDNDRYGTATPTDKEVQFSYVRRSTDDNGKYISTRRGGMLRLPAGLAVGRHYVYYKIRDIKDVTHFATATATVIVLPKATTPTTETPTTSTFTTTPTTTIPLTAQDDTYTVTYSTEPQLVGSVYDNDHYGTATPTDKEVQFSYVRRSTDNNGKYISTTRGGMLHLPADLAVGRHYVYYKIRDIKDATHFATATATVIVLPQTTTPTTETPTTSTATTTPTTTTLTAQDDTYTVTYSTENQLVGSVYDNDHYGTATPTDKEVQFSYIHRSTDNNGKYISTTRGGMLRLPAALSVGRHYVYYKIRDIKDVTNFATATATVIVLPQTTTPTTETPTTSTSTTTPTTTTNTTITLTAQDDTYTVTYSNEPQTVGCVYDNDHYGTATPTDKEVQFSYIHRSTDNNGKYISTIRGGMLRLPAGLSVGCHYIYYKIRDIKDTTHSATATATVVVLPQTTTPTTSTSTTTPTTETPTTSTATTTPTTTNTTITLTAQDDTYTVTYSTDPQMVGSVYDNDYYGTATPTDKEVQFSYIHRSTDNNGKYISTTRGGMLRLPAGLAVGHHYVYYKIRDIKDVTHSATATATVIVLPQTTTPTTSTSTTTTSTTTATTTPTTTTLTAQDDTYTVTYSTEPQLVGSVYDNDYYGTATPTDKEVLFSYVRRSTDNNGKYISTIRGGMLRLPAGLAVGRHYVYYKIRDIKDITHFATATATVIVLPKATTPTTSTATTTHTTATLTAQDDTYTVTYSTDSQLVGSAYDNDRYGTQTPTDKDVQFSYVRRSTDNNGKYISTAQGGMLRLPAGLAVGRHYVYYKIRDIKDITNFATATATVIVLPQTTTPTTETPTTSTATTTPTTTTSTTITLTAQDDTYTVTYSTESQLVGSVYDNDRYGTATPTDKEVQFSYIYRSTDDNGKYISTARGGMLHLPASLAVGRHYVYYKIRDIKDATHFATATATVIVLPQTTTPTTETPTTSTATTTPTTTTLTAQDDTYTVTYSTESQLVGSVYDNDRYGTATPTDKEVQFLKLNSSVDNNGKYISTRRGGMLHLPVGLAVGRHYVYYKIRDIKDLTHSATATATVIVLPQTTTPTTETPTTSTATTTPTTTTSTTITLTAQDDTYTVTYSSEPQIVGSVYDNDRYSTATPTDKEVQFSYVRRSTDNNGKYISTIRGGMLRLPAGLSVGCHYVYYKIRDIKDVTHFATATATVIVLPQTTTPTTETPTTTTSTTTATTTSTTTTLTAQDDTYTVTYSSEPQIVGSVYDNDRYGTATPTDKEVQFSYVRRSTDNNGKYISTGRGGMLRLPAGLSVDRHYIYYKIRDIKDVTLFATATATVIVLPKTTTPTTSTSTTTPTTTTSTTITLTAQDDTYTVTYSTELQIVGSVYDNDRYGTQTPTDKEVHFSYIRRSTDDNGKYISTTQGGMLRLPAGLSVGHHYVYYKIRDIKDVAHFATATATVIVLPKTTTPTTSTATTTPTTTTSTTILLTAEDDTYTVTYSTESQLVGSVYDNDHYGTATPTDKEVQFSYVRRSTDNNGKYISTIRGGMLRLPAGLSVGCHYVYYKIRDIKDVTHFATATATVIVLPQTTTPTTETPTTSTSTTTPTTTTLTAQDDTYTVTYSTDPQLVGSVYDNDRYGTQTPTDKEVQFSYVRRSTDDNGKYISTGQGGMLRLPAGLVVGRHYVYYKIRDIKDVTNFATATATVIVLPQTTTPTTETPTTSTATTTPTTTTSTTITLTAQDDTYTVTYSTDPQLVGSVYDNDRYGTQTPTDKDVQFSYVRRSTDNNGKYISTAQGGMLRLPAGLAVGRHYVYYKIRDIKDVTHFATATATVIVLPKTTTPTTETPTTSTSTTTTSTTITLTAQDDTYTVTYSSEPQIVGSVYDNDRYGTATPTDKEVQFSYVRRSTDNNGKYISTGRGGMLRLPAGLSVGRHYVYYKIRDIKDATHFATATATVIVLPQTTTPTTETPTTTTSTTTTPTTITLTAQDDTYTVTYSTESQTVGSVYDNDHYGTATPTDKEVQFSYIRRSTDNNGKYISTIRGGMLRLPAGLSVGCHYIYYKIRDIKDVTNFATATATVIVLPQTTTPATSTATTTPTTTTLTAQDDTYTVIYSTEPQTVGSVYDNDRYGTATPTDKEVHFSYIRRSTDNNGKYISTTRDGMLRLPAGLSVGHHYVYYKIRDIKDVTHFATATATVIVLPQTTTPTTETPTTSTATTTPTTTTSTTITLTAQDDTYTVTYSTDPQIVGSVYDNDHYDTATPTDKEVQFSYIHRSTDDNGKYISTTRGGMLHLPAGLSVGRHYVYYKIRDIKDITHFATATATVIVLPQTTTPTTETPTTSTSTTITSTTTTLTAQDDTYTVTYSTESQTVGSVYDNDHYGTATPTDKEVQFSYIHRSTDDNGKYISTARGGMLRLPAGLLVGRHYVYYKIRDIKDVTHFATATATVIVLPQTTTPTTSTATTTPTTTTSTTITLTAQDDTYTVTYSTESQLVGSVYDNDHYGTATPTDKEVQFSYVRRSTDDNGKFISTTQGGMLRLPAGLAVGHHYVYYKIRDIKDVTHFATATATVIVLPQTTTPTTETPTTSTATTTPTTTTLTAQDDTYTVTYSTEPQMVGSIYNNDRYGTATPTDKEVQFSYVRRSTDNNGKYISTVRGGMLRLPAGLAVGRHYVYYKIRDIKDITHFATATATVIVLPQTTTPSTETPTTSTSTTTPTTTTSTTITLTAQDDTYTVTYSTDPQIVGSVYDNDRYGTATPTDKEVQSSYVRRSTDNNGKFISTAQGGMLRLPSGLAVGRHYVYYKIRDIKDVTHFATATATVIVLPQTTTPTTKTPTTSTSTTTPTTITNTTIILTAQDDTYTVTYSTDPKTIGSVYDNDHYGTATPTDKEVQFSYVRRSTDNNGKYISTTRGGMLQLPTGLSVGRHYVYYKIRDIKDATHFATATATVIVLPQTTTPTTSTSTTTPTTETPTTSTATTTPTTSTLTAQDDTYTVTYSTDPQTIGSVYDNDHYGTATPTDKEVQFSYVRRSTDDNGKYISTIRGGMLRLPAALSVGRHYVYYKIRDIKDVTHFATATATVIVQPQTTTPTTETPTTTTSTTTPTTTTSTTIPLTAQDDTYTVTYSTESQLVGSVYDNDRYGTATPTDKEVQFSYIHRSTDDNGKFISTAQGGMLRLPAGLAEGRHYVYYKIRDIKDITHFATATATVIVLPQTTTPTTETPTTEEPLHPIAVADAVTTPMNTPVLIAILQNDIPYDAVPYISAFPYKGSVTLNDSNEVLYIPNNNTTGADSFTYELRSPDAAISLATTTVTVKIWSPITPCTGISANGDGKNDYFHIMGIENYPENTLTIYDSNANEVFSVSHYDNEVCRFEGANLPQGVYFFVLTYRDEDDNLEQQVGWFYLKK</sequence>
<feature type="region of interest" description="Disordered" evidence="1">
    <location>
        <begin position="628"/>
        <end position="647"/>
    </location>
</feature>
<evidence type="ECO:0000313" key="2">
    <source>
        <dbReference type="EMBL" id="MBO1883311.1"/>
    </source>
</evidence>
<proteinExistence type="predicted"/>
<name>A0ABS3PVF0_9FLAO</name>
<keyword evidence="3" id="KW-1185">Reference proteome</keyword>
<feature type="region of interest" description="Disordered" evidence="1">
    <location>
        <begin position="492"/>
        <end position="518"/>
    </location>
</feature>
<gene>
    <name evidence="2" type="ORF">J4N46_02470</name>
</gene>
<protein>
    <submittedName>
        <fullName evidence="2">Gliding motility-associated C-terminal domain-containing protein</fullName>
    </submittedName>
</protein>
<accession>A0ABS3PVF0</accession>
<dbReference type="Proteomes" id="UP000681610">
    <property type="component" value="Unassembled WGS sequence"/>
</dbReference>
<evidence type="ECO:0000256" key="1">
    <source>
        <dbReference type="SAM" id="MobiDB-lite"/>
    </source>
</evidence>
<dbReference type="EMBL" id="JAGDYP010000002">
    <property type="protein sequence ID" value="MBO1883311.1"/>
    <property type="molecule type" value="Genomic_DNA"/>
</dbReference>
<feature type="region of interest" description="Disordered" evidence="1">
    <location>
        <begin position="2722"/>
        <end position="2741"/>
    </location>
</feature>